<evidence type="ECO:0000256" key="1">
    <source>
        <dbReference type="ARBA" id="ARBA00008005"/>
    </source>
</evidence>
<comment type="caution">
    <text evidence="5">The sequence shown here is derived from an EMBL/GenBank/DDBJ whole genome shotgun (WGS) entry which is preliminary data.</text>
</comment>
<dbReference type="Gene3D" id="3.40.50.11780">
    <property type="match status" value="1"/>
</dbReference>
<accession>A0ABQ5XSL9</accession>
<protein>
    <submittedName>
        <fullName evidence="5">Tail sheath protein</fullName>
    </submittedName>
</protein>
<feature type="domain" description="Tail sheath protein subtilisin-like" evidence="2">
    <location>
        <begin position="112"/>
        <end position="276"/>
    </location>
</feature>
<name>A0ABQ5XSL9_9GAMM</name>
<evidence type="ECO:0000259" key="2">
    <source>
        <dbReference type="Pfam" id="PF04984"/>
    </source>
</evidence>
<dbReference type="PANTHER" id="PTHR35861">
    <property type="match status" value="1"/>
</dbReference>
<dbReference type="RefSeq" id="WP_284321162.1">
    <property type="nucleotide sequence ID" value="NZ_BSOB01000018.1"/>
</dbReference>
<proteinExistence type="inferred from homology"/>
<evidence type="ECO:0000313" key="6">
    <source>
        <dbReference type="Proteomes" id="UP001156670"/>
    </source>
</evidence>
<dbReference type="Pfam" id="PF04984">
    <property type="entry name" value="Phage_sheath_1"/>
    <property type="match status" value="1"/>
</dbReference>
<dbReference type="InterPro" id="IPR035089">
    <property type="entry name" value="Phage_sheath_subtilisin"/>
</dbReference>
<evidence type="ECO:0000313" key="5">
    <source>
        <dbReference type="EMBL" id="GLQ93450.1"/>
    </source>
</evidence>
<sequence>MAQAYHHGVRVIEATDGSRTITTVSTAVIGLVAISEDADPAVFPLDTPVLVTDIKSAISKAGSPGKGTLYAALNAIDAQTKPVLVVVRVAQGKDAAETTSNVIGTTAANGRLTGAQALLAAQARLGVKPRILGAPGLDTQPVGLALATIAKKLRGMTYLNVPDAKKVEEVIAYRANFSQREVMLVWPNFTAWDTTTNATVEVPSAAYALGLRAAIDESQGWQKTLSNVAVNNVTGISIDVSWDLQDPATDAGILNQAGVTTLINAQGFRFWGNRTCSDEPKFVFESATRTAQVLADTIADGHMWAVDKSMYPSLVKDILEGINAKFREMKSSGYVIGASAWYDESANQVASLAGGDLFIDYDYTPVPPLEDLQLRQRITDRYLVDFAASINA</sequence>
<dbReference type="InterPro" id="IPR052042">
    <property type="entry name" value="Tail_sheath_structural"/>
</dbReference>
<gene>
    <name evidence="5" type="ORF">GCM10007901_24010</name>
</gene>
<dbReference type="PANTHER" id="PTHR35861:SF1">
    <property type="entry name" value="PHAGE TAIL SHEATH PROTEIN"/>
    <property type="match status" value="1"/>
</dbReference>
<evidence type="ECO:0000259" key="4">
    <source>
        <dbReference type="Pfam" id="PF22671"/>
    </source>
</evidence>
<keyword evidence="6" id="KW-1185">Reference proteome</keyword>
<organism evidence="5 6">
    <name type="scientific">Dyella acidisoli</name>
    <dbReference type="NCBI Taxonomy" id="1867834"/>
    <lineage>
        <taxon>Bacteria</taxon>
        <taxon>Pseudomonadati</taxon>
        <taxon>Pseudomonadota</taxon>
        <taxon>Gammaproteobacteria</taxon>
        <taxon>Lysobacterales</taxon>
        <taxon>Rhodanobacteraceae</taxon>
        <taxon>Dyella</taxon>
    </lineage>
</organism>
<evidence type="ECO:0000259" key="3">
    <source>
        <dbReference type="Pfam" id="PF17482"/>
    </source>
</evidence>
<feature type="domain" description="Tail sheath protein C-terminal" evidence="3">
    <location>
        <begin position="278"/>
        <end position="379"/>
    </location>
</feature>
<feature type="domain" description="Tail sheath protein Gp18-like" evidence="4">
    <location>
        <begin position="30"/>
        <end position="89"/>
    </location>
</feature>
<dbReference type="InterPro" id="IPR054564">
    <property type="entry name" value="Gp18_domIII_N"/>
</dbReference>
<dbReference type="Pfam" id="PF22671">
    <property type="entry name" value="Gp18_domIII_N"/>
    <property type="match status" value="1"/>
</dbReference>
<dbReference type="Proteomes" id="UP001156670">
    <property type="component" value="Unassembled WGS sequence"/>
</dbReference>
<dbReference type="InterPro" id="IPR020287">
    <property type="entry name" value="Tail_sheath_C"/>
</dbReference>
<comment type="similarity">
    <text evidence="1">Belongs to the myoviridae tail sheath protein family.</text>
</comment>
<dbReference type="EMBL" id="BSOB01000018">
    <property type="protein sequence ID" value="GLQ93450.1"/>
    <property type="molecule type" value="Genomic_DNA"/>
</dbReference>
<reference evidence="6" key="1">
    <citation type="journal article" date="2019" name="Int. J. Syst. Evol. Microbiol.">
        <title>The Global Catalogue of Microorganisms (GCM) 10K type strain sequencing project: providing services to taxonomists for standard genome sequencing and annotation.</title>
        <authorList>
            <consortium name="The Broad Institute Genomics Platform"/>
            <consortium name="The Broad Institute Genome Sequencing Center for Infectious Disease"/>
            <person name="Wu L."/>
            <person name="Ma J."/>
        </authorList>
    </citation>
    <scope>NUCLEOTIDE SEQUENCE [LARGE SCALE GENOMIC DNA]</scope>
    <source>
        <strain evidence="6">NBRC 111980</strain>
    </source>
</reference>
<dbReference type="Pfam" id="PF17482">
    <property type="entry name" value="Phage_sheath_1C"/>
    <property type="match status" value="1"/>
</dbReference>